<dbReference type="OrthoDB" id="1071243at2"/>
<dbReference type="GeneID" id="95425389"/>
<dbReference type="eggNOG" id="ENOG5032R8F">
    <property type="taxonomic scope" value="Bacteria"/>
</dbReference>
<organism evidence="1 2">
    <name type="scientific">Segatella oulorum F0390</name>
    <dbReference type="NCBI Taxonomy" id="702438"/>
    <lineage>
        <taxon>Bacteria</taxon>
        <taxon>Pseudomonadati</taxon>
        <taxon>Bacteroidota</taxon>
        <taxon>Bacteroidia</taxon>
        <taxon>Bacteroidales</taxon>
        <taxon>Prevotellaceae</taxon>
        <taxon>Segatella</taxon>
    </lineage>
</organism>
<dbReference type="AlphaFoldDB" id="G1WA17"/>
<accession>G1WA17</accession>
<dbReference type="PATRIC" id="fig|702438.4.peg.687"/>
<dbReference type="Proteomes" id="UP000005141">
    <property type="component" value="Unassembled WGS sequence"/>
</dbReference>
<evidence type="ECO:0000313" key="1">
    <source>
        <dbReference type="EMBL" id="EGV33833.1"/>
    </source>
</evidence>
<dbReference type="Pfam" id="PF14281">
    <property type="entry name" value="PDDEXK_4"/>
    <property type="match status" value="1"/>
</dbReference>
<keyword evidence="2" id="KW-1185">Reference proteome</keyword>
<evidence type="ECO:0000313" key="2">
    <source>
        <dbReference type="Proteomes" id="UP000005141"/>
    </source>
</evidence>
<name>G1WA17_9BACT</name>
<comment type="caution">
    <text evidence="1">The sequence shown here is derived from an EMBL/GenBank/DDBJ whole genome shotgun (WGS) entry which is preliminary data.</text>
</comment>
<dbReference type="HOGENOM" id="CLU_727328_0_0_10"/>
<proteinExistence type="predicted"/>
<reference evidence="1 2" key="1">
    <citation type="submission" date="2011-07" db="EMBL/GenBank/DDBJ databases">
        <title>The Genome Sequence of Prevotella oulorum F0390.</title>
        <authorList>
            <consortium name="The Broad Institute Genome Sequencing Platform"/>
            <consortium name="The Broad Institute Genome Sequencing Center for Infectious Disease"/>
            <person name="Earl A."/>
            <person name="Ward D."/>
            <person name="Feldgarden M."/>
            <person name="Gevers D."/>
            <person name="Izard J."/>
            <person name="Ganesan A."/>
            <person name="Baranova O.V."/>
            <person name="Blanton J.M."/>
            <person name="Tanner A.C."/>
            <person name="Dewhirst F.E."/>
            <person name="Young S.K."/>
            <person name="Zeng Q."/>
            <person name="Gargeya S."/>
            <person name="Fitzgerald M."/>
            <person name="Haas B."/>
            <person name="Abouelleil A."/>
            <person name="Alvarado L."/>
            <person name="Arachchi H.M."/>
            <person name="Berlin A."/>
            <person name="Brown A."/>
            <person name="Chapman S.B."/>
            <person name="Chen Z."/>
            <person name="Dunbar C."/>
            <person name="Freedman E."/>
            <person name="Gearin G."/>
            <person name="Gellesch M."/>
            <person name="Goldberg J."/>
            <person name="Griggs A."/>
            <person name="Gujja S."/>
            <person name="Heiman D."/>
            <person name="Howarth C."/>
            <person name="Larson L."/>
            <person name="Lui A."/>
            <person name="MacDonald P.J.P."/>
            <person name="Mehta T."/>
            <person name="Montmayeur A."/>
            <person name="Murphy C."/>
            <person name="Neiman D."/>
            <person name="Pearson M."/>
            <person name="Priest M."/>
            <person name="Roberts A."/>
            <person name="Saif S."/>
            <person name="Shea T."/>
            <person name="Shenoy N."/>
            <person name="Sisk P."/>
            <person name="Stolte C."/>
            <person name="Sykes S."/>
            <person name="Wortman J."/>
            <person name="Nusbaum C."/>
            <person name="Birren B."/>
        </authorList>
    </citation>
    <scope>NUCLEOTIDE SEQUENCE [LARGE SCALE GENOMIC DNA]</scope>
    <source>
        <strain evidence="1 2">F0390</strain>
    </source>
</reference>
<dbReference type="RefSeq" id="WP_004379665.1">
    <property type="nucleotide sequence ID" value="NZ_JH114215.1"/>
</dbReference>
<evidence type="ECO:0008006" key="3">
    <source>
        <dbReference type="Google" id="ProtNLM"/>
    </source>
</evidence>
<dbReference type="InterPro" id="IPR029470">
    <property type="entry name" value="PDDEXK_4"/>
</dbReference>
<sequence>MLYASETATSKIITSILNYQVNHEFVLCRMFINYFLVPKGFNMQWFSSPCITAETDRIDICIQEKGKYAIIIENKLKGARFQRNQIARYIGKMRREGFKDEQIFVIILPGYIDSKLFDHINQSVWRLPSDWDSPNQERDCRWKSDAVSCQCDGDKDRTCEGCEIDLRRKFAPRTLILDKSFPDWLEDCCLPILEKREQVLASAIVQFTDYVRGIYNNRINNKLNMEIVDFLRKELLKDESSSLAGQAKLIEAKQAELEVLKEGLEKLRHSVYTDLIKQWYENLKRTWGEQLIYNTDSFYLEFNHIQCGCWIGNRPYWGFKSDTPNDDKLKEMVKTIMERCGIIEGQYRVENEWLAWDYTDKGDKQCAQFYHAAKELGYLE</sequence>
<protein>
    <recommendedName>
        <fullName evidence="3">PD-(D/E)XK nuclease superfamily protein</fullName>
    </recommendedName>
</protein>
<dbReference type="EMBL" id="ADGI01000021">
    <property type="protein sequence ID" value="EGV33833.1"/>
    <property type="molecule type" value="Genomic_DNA"/>
</dbReference>
<gene>
    <name evidence="1" type="ORF">HMPREF9431_00668</name>
</gene>